<evidence type="ECO:0000313" key="2">
    <source>
        <dbReference type="Proteomes" id="UP000472372"/>
    </source>
</evidence>
<dbReference type="AlphaFoldDB" id="A0A6S6VJ14"/>
<accession>A0A6S6VJ14</accession>
<reference evidence="1" key="1">
    <citation type="submission" date="2021-02" db="EMBL/GenBank/DDBJ databases">
        <authorList>
            <person name="Syme A R."/>
            <person name="Syme A R."/>
            <person name="Moolhuijzen P."/>
        </authorList>
    </citation>
    <scope>NUCLEOTIDE SEQUENCE</scope>
    <source>
        <strain evidence="1">W1-1</strain>
    </source>
</reference>
<dbReference type="Proteomes" id="UP000472372">
    <property type="component" value="Chromosome 3"/>
</dbReference>
<name>A0A6S6VJ14_9PLEO</name>
<dbReference type="EMBL" id="HG992979">
    <property type="protein sequence ID" value="CAE7020774.1"/>
    <property type="molecule type" value="Genomic_DNA"/>
</dbReference>
<evidence type="ECO:0008006" key="3">
    <source>
        <dbReference type="Google" id="ProtNLM"/>
    </source>
</evidence>
<protein>
    <recommendedName>
        <fullName evidence="3">Heterokaryon incompatibility domain-containing protein</fullName>
    </recommendedName>
</protein>
<proteinExistence type="predicted"/>
<gene>
    <name evidence="1" type="ORF">PTTW11_03137</name>
</gene>
<dbReference type="PANTHER" id="PTHR10622">
    <property type="entry name" value="HET DOMAIN-CONTAINING PROTEIN"/>
    <property type="match status" value="1"/>
</dbReference>
<evidence type="ECO:0000313" key="1">
    <source>
        <dbReference type="EMBL" id="CAE7020774.1"/>
    </source>
</evidence>
<sequence>MCAQQRRLLLLYSFYLCPPVLCTATKSASILDRACRNTMRLLKRLPAGGGFELMSFSNGLAPQYAILSHTWTDGQEVTYNKLLVGTGANKRGYANIRFCGERAAADGLEYF</sequence>
<dbReference type="PANTHER" id="PTHR10622:SF11">
    <property type="entry name" value="HET-DOMAIN-CONTAINING PROTEIN"/>
    <property type="match status" value="1"/>
</dbReference>
<organism evidence="1 2">
    <name type="scientific">Pyrenophora teres f. teres</name>
    <dbReference type="NCBI Taxonomy" id="97479"/>
    <lineage>
        <taxon>Eukaryota</taxon>
        <taxon>Fungi</taxon>
        <taxon>Dikarya</taxon>
        <taxon>Ascomycota</taxon>
        <taxon>Pezizomycotina</taxon>
        <taxon>Dothideomycetes</taxon>
        <taxon>Pleosporomycetidae</taxon>
        <taxon>Pleosporales</taxon>
        <taxon>Pleosporineae</taxon>
        <taxon>Pleosporaceae</taxon>
        <taxon>Pyrenophora</taxon>
    </lineage>
</organism>